<dbReference type="PROSITE" id="PS50261">
    <property type="entry name" value="G_PROTEIN_RECEP_F2_4"/>
    <property type="match status" value="1"/>
</dbReference>
<reference evidence="8 9" key="1">
    <citation type="submission" date="2016-07" db="EMBL/GenBank/DDBJ databases">
        <title>Pervasive Adenine N6-methylation of Active Genes in Fungi.</title>
        <authorList>
            <consortium name="DOE Joint Genome Institute"/>
            <person name="Mondo S.J."/>
            <person name="Dannebaum R.O."/>
            <person name="Kuo R.C."/>
            <person name="Labutti K."/>
            <person name="Haridas S."/>
            <person name="Kuo A."/>
            <person name="Salamov A."/>
            <person name="Ahrendt S.R."/>
            <person name="Lipzen A."/>
            <person name="Sullivan W."/>
            <person name="Andreopoulos W.B."/>
            <person name="Clum A."/>
            <person name="Lindquist E."/>
            <person name="Daum C."/>
            <person name="Ramamoorthy G.K."/>
            <person name="Gryganskyi A."/>
            <person name="Culley D."/>
            <person name="Magnuson J.K."/>
            <person name="James T.Y."/>
            <person name="O'Malley M.A."/>
            <person name="Stajich J.E."/>
            <person name="Spatafora J.W."/>
            <person name="Visel A."/>
            <person name="Grigoriev I.V."/>
        </authorList>
    </citation>
    <scope>NUCLEOTIDE SEQUENCE [LARGE SCALE GENOMIC DNA]</scope>
    <source>
        <strain evidence="8 9">JEL800</strain>
    </source>
</reference>
<keyword evidence="9" id="KW-1185">Reference proteome</keyword>
<dbReference type="EMBL" id="MCGO01000041">
    <property type="protein sequence ID" value="ORY39121.1"/>
    <property type="molecule type" value="Genomic_DNA"/>
</dbReference>
<proteinExistence type="predicted"/>
<feature type="transmembrane region" description="Helical" evidence="6">
    <location>
        <begin position="388"/>
        <end position="406"/>
    </location>
</feature>
<feature type="region of interest" description="Disordered" evidence="5">
    <location>
        <begin position="136"/>
        <end position="190"/>
    </location>
</feature>
<keyword evidence="3 6" id="KW-1133">Transmembrane helix</keyword>
<comment type="caution">
    <text evidence="8">The sequence shown here is derived from an EMBL/GenBank/DDBJ whole genome shotgun (WGS) entry which is preliminary data.</text>
</comment>
<dbReference type="PANTHER" id="PTHR23112:SF0">
    <property type="entry name" value="TRANSMEMBRANE PROTEIN 116"/>
    <property type="match status" value="1"/>
</dbReference>
<comment type="subcellular location">
    <subcellularLocation>
        <location evidence="1">Membrane</location>
        <topology evidence="1">Multi-pass membrane protein</topology>
    </subcellularLocation>
</comment>
<evidence type="ECO:0000256" key="4">
    <source>
        <dbReference type="ARBA" id="ARBA00023136"/>
    </source>
</evidence>
<dbReference type="GO" id="GO:0004930">
    <property type="term" value="F:G protein-coupled receptor activity"/>
    <property type="evidence" value="ECO:0007669"/>
    <property type="project" value="TreeGrafter"/>
</dbReference>
<feature type="non-terminal residue" evidence="8">
    <location>
        <position position="1"/>
    </location>
</feature>
<feature type="compositionally biased region" description="Low complexity" evidence="5">
    <location>
        <begin position="139"/>
        <end position="165"/>
    </location>
</feature>
<feature type="compositionally biased region" description="Polar residues" evidence="5">
    <location>
        <begin position="203"/>
        <end position="224"/>
    </location>
</feature>
<dbReference type="GO" id="GO:0007189">
    <property type="term" value="P:adenylate cyclase-activating G protein-coupled receptor signaling pathway"/>
    <property type="evidence" value="ECO:0007669"/>
    <property type="project" value="TreeGrafter"/>
</dbReference>
<feature type="compositionally biased region" description="Polar residues" evidence="5">
    <location>
        <begin position="253"/>
        <end position="287"/>
    </location>
</feature>
<feature type="transmembrane region" description="Helical" evidence="6">
    <location>
        <begin position="14"/>
        <end position="36"/>
    </location>
</feature>
<evidence type="ECO:0000256" key="1">
    <source>
        <dbReference type="ARBA" id="ARBA00004141"/>
    </source>
</evidence>
<name>A0A1Y2BWI9_9FUNG</name>
<dbReference type="Proteomes" id="UP000193642">
    <property type="component" value="Unassembled WGS sequence"/>
</dbReference>
<evidence type="ECO:0000256" key="3">
    <source>
        <dbReference type="ARBA" id="ARBA00022989"/>
    </source>
</evidence>
<keyword evidence="4 6" id="KW-0472">Membrane</keyword>
<evidence type="ECO:0000256" key="5">
    <source>
        <dbReference type="SAM" id="MobiDB-lite"/>
    </source>
</evidence>
<sequence>SIKSLQTVCTVMGILFQFSITSISCWSLVLTFFCYLTVMYSPRVAKKYWLWFHCYVWTSSILFSCILLITQVTMSSRVVGDSLFECWISDSYPWLRIILFYTPAWIHFIAIICLYIAMINKVSVIMKDLDVQSLVSPRNLSPSGSGSNKSSGKSSSGSSTTKSLGVRSPLGLSVPLQIPSDDNSSKSCARMSSVVKSTTIMEEVSSNPFPSSRRASLTFEPSLQRSRRGSLVQPPTFETVVPPLPTSRRASVVPNSLDLTQAQQIPSVRDSITQRNDSQNSHTSHNSQVRKEATQKSETPYQTYPRRDSLTQRLDRSDSQHVPQLYPRRDSITARTDRSESPQPSPQIPRRESRMESVRLSLTQRPSTVSQAGDKAMKPSKLASKKRMIGRAGIYTIGFLISWGPATAQRIMSMIPGTTIPEWLNILIAVCFALSGLWNPVVFFVAWKRSE</sequence>
<feature type="region of interest" description="Disordered" evidence="5">
    <location>
        <begin position="203"/>
        <end position="357"/>
    </location>
</feature>
<feature type="transmembrane region" description="Helical" evidence="6">
    <location>
        <begin position="94"/>
        <end position="117"/>
    </location>
</feature>
<feature type="compositionally biased region" description="Basic and acidic residues" evidence="5">
    <location>
        <begin position="327"/>
        <end position="340"/>
    </location>
</feature>
<evidence type="ECO:0000256" key="6">
    <source>
        <dbReference type="SAM" id="Phobius"/>
    </source>
</evidence>
<dbReference type="SUPFAM" id="SSF81321">
    <property type="entry name" value="Family A G protein-coupled receptor-like"/>
    <property type="match status" value="1"/>
</dbReference>
<evidence type="ECO:0000313" key="8">
    <source>
        <dbReference type="EMBL" id="ORY39121.1"/>
    </source>
</evidence>
<evidence type="ECO:0000313" key="9">
    <source>
        <dbReference type="Proteomes" id="UP000193642"/>
    </source>
</evidence>
<evidence type="ECO:0000256" key="2">
    <source>
        <dbReference type="ARBA" id="ARBA00022692"/>
    </source>
</evidence>
<evidence type="ECO:0000259" key="7">
    <source>
        <dbReference type="PROSITE" id="PS50261"/>
    </source>
</evidence>
<dbReference type="OrthoDB" id="18453at2759"/>
<accession>A0A1Y2BWI9</accession>
<dbReference type="Gene3D" id="1.20.1070.10">
    <property type="entry name" value="Rhodopsin 7-helix transmembrane proteins"/>
    <property type="match status" value="2"/>
</dbReference>
<gene>
    <name evidence="8" type="ORF">BCR33DRAFT_720364</name>
</gene>
<feature type="domain" description="G-protein coupled receptors family 2 profile 2" evidence="7">
    <location>
        <begin position="1"/>
        <end position="119"/>
    </location>
</feature>
<dbReference type="PANTHER" id="PTHR23112">
    <property type="entry name" value="G PROTEIN-COUPLED RECEPTOR 157-RELATED"/>
    <property type="match status" value="1"/>
</dbReference>
<organism evidence="8 9">
    <name type="scientific">Rhizoclosmatium globosum</name>
    <dbReference type="NCBI Taxonomy" id="329046"/>
    <lineage>
        <taxon>Eukaryota</taxon>
        <taxon>Fungi</taxon>
        <taxon>Fungi incertae sedis</taxon>
        <taxon>Chytridiomycota</taxon>
        <taxon>Chytridiomycota incertae sedis</taxon>
        <taxon>Chytridiomycetes</taxon>
        <taxon>Chytridiales</taxon>
        <taxon>Chytriomycetaceae</taxon>
        <taxon>Rhizoclosmatium</taxon>
    </lineage>
</organism>
<feature type="transmembrane region" description="Helical" evidence="6">
    <location>
        <begin position="426"/>
        <end position="447"/>
    </location>
</feature>
<feature type="compositionally biased region" description="Basic and acidic residues" evidence="5">
    <location>
        <begin position="305"/>
        <end position="319"/>
    </location>
</feature>
<dbReference type="AlphaFoldDB" id="A0A1Y2BWI9"/>
<dbReference type="GO" id="GO:0007166">
    <property type="term" value="P:cell surface receptor signaling pathway"/>
    <property type="evidence" value="ECO:0007669"/>
    <property type="project" value="InterPro"/>
</dbReference>
<feature type="transmembrane region" description="Helical" evidence="6">
    <location>
        <begin position="48"/>
        <end position="74"/>
    </location>
</feature>
<keyword evidence="2 6" id="KW-0812">Transmembrane</keyword>
<protein>
    <recommendedName>
        <fullName evidence="7">G-protein coupled receptors family 2 profile 2 domain-containing protein</fullName>
    </recommendedName>
</protein>
<dbReference type="GO" id="GO:0005886">
    <property type="term" value="C:plasma membrane"/>
    <property type="evidence" value="ECO:0007669"/>
    <property type="project" value="TreeGrafter"/>
</dbReference>
<dbReference type="InterPro" id="IPR017981">
    <property type="entry name" value="GPCR_2-like_7TM"/>
</dbReference>